<feature type="region of interest" description="Disordered" evidence="1">
    <location>
        <begin position="23"/>
        <end position="55"/>
    </location>
</feature>
<dbReference type="RefSeq" id="WP_132966278.1">
    <property type="nucleotide sequence ID" value="NZ_LEKL01000009.1"/>
</dbReference>
<evidence type="ECO:0000256" key="2">
    <source>
        <dbReference type="SAM" id="SignalP"/>
    </source>
</evidence>
<reference evidence="3 5" key="1">
    <citation type="submission" date="2019-03" db="EMBL/GenBank/DDBJ databases">
        <title>Genomic Encyclopedia of Type Strains, Phase IV (KMG-IV): sequencing the most valuable type-strain genomes for metagenomic binning, comparative biology and taxonomic classification.</title>
        <authorList>
            <person name="Goeker M."/>
        </authorList>
    </citation>
    <scope>NUCLEOTIDE SEQUENCE [LARGE SCALE GENOMIC DNA]</scope>
    <source>
        <strain evidence="3 5">DSM 28140</strain>
    </source>
</reference>
<protein>
    <recommendedName>
        <fullName evidence="7">Colicin import membrane protein</fullName>
    </recommendedName>
</protein>
<dbReference type="AlphaFoldDB" id="A0A4R3Y800"/>
<feature type="compositionally biased region" description="Low complexity" evidence="1">
    <location>
        <begin position="69"/>
        <end position="86"/>
    </location>
</feature>
<keyword evidence="2" id="KW-0732">Signal</keyword>
<dbReference type="PROSITE" id="PS51257">
    <property type="entry name" value="PROKAR_LIPOPROTEIN"/>
    <property type="match status" value="1"/>
</dbReference>
<name>A0A4R3Y800_9PAST</name>
<evidence type="ECO:0000313" key="3">
    <source>
        <dbReference type="EMBL" id="TCV87970.1"/>
    </source>
</evidence>
<dbReference type="Proteomes" id="UP000305526">
    <property type="component" value="Unassembled WGS sequence"/>
</dbReference>
<evidence type="ECO:0000256" key="1">
    <source>
        <dbReference type="SAM" id="MobiDB-lite"/>
    </source>
</evidence>
<evidence type="ECO:0000313" key="4">
    <source>
        <dbReference type="EMBL" id="TNG88182.1"/>
    </source>
</evidence>
<dbReference type="EMBL" id="VDGV01000128">
    <property type="protein sequence ID" value="TNG88182.1"/>
    <property type="molecule type" value="Genomic_DNA"/>
</dbReference>
<feature type="region of interest" description="Disordered" evidence="1">
    <location>
        <begin position="69"/>
        <end position="95"/>
    </location>
</feature>
<feature type="compositionally biased region" description="Low complexity" evidence="1">
    <location>
        <begin position="26"/>
        <end position="55"/>
    </location>
</feature>
<dbReference type="Gene3D" id="1.10.287.1490">
    <property type="match status" value="1"/>
</dbReference>
<feature type="chain" id="PRO_5020963971" description="Colicin import membrane protein" evidence="2">
    <location>
        <begin position="21"/>
        <end position="490"/>
    </location>
</feature>
<feature type="signal peptide" evidence="2">
    <location>
        <begin position="1"/>
        <end position="20"/>
    </location>
</feature>
<dbReference type="Proteomes" id="UP000294619">
    <property type="component" value="Unassembled WGS sequence"/>
</dbReference>
<reference evidence="4 6" key="2">
    <citation type="submission" date="2019-05" db="EMBL/GenBank/DDBJ databases">
        <title>Pasteurellaceae isolates from reptiles.</title>
        <authorList>
            <person name="Bojesen A.M."/>
            <person name="Lund E."/>
        </authorList>
    </citation>
    <scope>NUCLEOTIDE SEQUENCE [LARGE SCALE GENOMIC DNA]</scope>
    <source>
        <strain evidence="4 6">ELNT2x</strain>
    </source>
</reference>
<evidence type="ECO:0000313" key="5">
    <source>
        <dbReference type="Proteomes" id="UP000294619"/>
    </source>
</evidence>
<organism evidence="3 5">
    <name type="scientific">Testudinibacter aquarius</name>
    <dbReference type="NCBI Taxonomy" id="1524974"/>
    <lineage>
        <taxon>Bacteria</taxon>
        <taxon>Pseudomonadati</taxon>
        <taxon>Pseudomonadota</taxon>
        <taxon>Gammaproteobacteria</taxon>
        <taxon>Pasteurellales</taxon>
        <taxon>Pasteurellaceae</taxon>
        <taxon>Testudinibacter</taxon>
    </lineage>
</organism>
<dbReference type="EMBL" id="SMCP01000004">
    <property type="protein sequence ID" value="TCV87970.1"/>
    <property type="molecule type" value="Genomic_DNA"/>
</dbReference>
<keyword evidence="6" id="KW-1185">Reference proteome</keyword>
<evidence type="ECO:0000313" key="6">
    <source>
        <dbReference type="Proteomes" id="UP000305526"/>
    </source>
</evidence>
<proteinExistence type="predicted"/>
<accession>A0A4R3Y800</accession>
<sequence>MKPTIKTTALAILISLGAVACGSSGGSSSNKSTTNTTDQTQTEQSSEQLAAAKKQAELAQQQKTAAEKQLAIAQQAAKDAQNAQTKAESDKAAQVKAAEEKVKQAEAQVAAAQQQKTVAEEKALQIAQQLQQAQSAVKASELKIQQTTAEIQKIKTDYQLADAEKNKQLAQLEKQLTQEKAALTESEKNLATANQQLQALKSETESNKQTLANLQKSITELNKQITELRETNINPITGYAMDSRIRVFDKNGKRISGEEEQKLLNLSLDYLLQPATNTDERLRKFLFAPATSGILPQPNDSRLNSYTVKQTVDGKAVDMVYTTYRYSENDAYLAEISASGAIDGQEIRSSTLLYGGQGTPAERLSDYQKLDVKKTYDVKAAPGLERWLDSYDITLIADFGKATVSGQGIKKDDNPITAPGNITFTDNPIYSKDGIIQFGGDGYVEVEFTGINGGYQGKDQLVYPGMMIGADAEKIVGRIGGSTMIGHEKK</sequence>
<evidence type="ECO:0008006" key="7">
    <source>
        <dbReference type="Google" id="ProtNLM"/>
    </source>
</evidence>
<gene>
    <name evidence="3" type="ORF">EDC16_104160</name>
    <name evidence="4" type="ORF">FHQ21_11495</name>
</gene>
<comment type="caution">
    <text evidence="3">The sequence shown here is derived from an EMBL/GenBank/DDBJ whole genome shotgun (WGS) entry which is preliminary data.</text>
</comment>